<evidence type="ECO:0000256" key="1">
    <source>
        <dbReference type="ARBA" id="ARBA00022475"/>
    </source>
</evidence>
<dbReference type="GO" id="GO:0005886">
    <property type="term" value="C:plasma membrane"/>
    <property type="evidence" value="ECO:0007669"/>
    <property type="project" value="UniProtKB-SubCell"/>
</dbReference>
<keyword evidence="1 5" id="KW-1003">Cell membrane</keyword>
<keyword evidence="3 5" id="KW-1133">Transmembrane helix</keyword>
<keyword evidence="9" id="KW-1185">Reference proteome</keyword>
<evidence type="ECO:0000313" key="8">
    <source>
        <dbReference type="EMBL" id="RRQ22955.1"/>
    </source>
</evidence>
<evidence type="ECO:0000256" key="4">
    <source>
        <dbReference type="ARBA" id="ARBA00023136"/>
    </source>
</evidence>
<dbReference type="GO" id="GO:0008653">
    <property type="term" value="P:lipopolysaccharide metabolic process"/>
    <property type="evidence" value="ECO:0007669"/>
    <property type="project" value="InterPro"/>
</dbReference>
<accession>A0A426QMF5</accession>
<evidence type="ECO:0000256" key="5">
    <source>
        <dbReference type="HAMAP-Rule" id="MF_01948"/>
    </source>
</evidence>
<evidence type="ECO:0000256" key="2">
    <source>
        <dbReference type="ARBA" id="ARBA00022692"/>
    </source>
</evidence>
<evidence type="ECO:0000259" key="7">
    <source>
        <dbReference type="Pfam" id="PF06305"/>
    </source>
</evidence>
<evidence type="ECO:0000256" key="3">
    <source>
        <dbReference type="ARBA" id="ARBA00022989"/>
    </source>
</evidence>
<dbReference type="RefSeq" id="WP_125182293.1">
    <property type="nucleotide sequence ID" value="NZ_QZMU01000001.1"/>
</dbReference>
<dbReference type="EMBL" id="QZMU01000001">
    <property type="protein sequence ID" value="RRQ22955.1"/>
    <property type="molecule type" value="Genomic_DNA"/>
</dbReference>
<organism evidence="8 9">
    <name type="scientific">Thiohalobacter thiocyanaticus</name>
    <dbReference type="NCBI Taxonomy" id="585455"/>
    <lineage>
        <taxon>Bacteria</taxon>
        <taxon>Pseudomonadati</taxon>
        <taxon>Pseudomonadota</taxon>
        <taxon>Gammaproteobacteria</taxon>
        <taxon>Thiohalobacterales</taxon>
        <taxon>Thiohalobacteraceae</taxon>
        <taxon>Thiohalobacter</taxon>
    </lineage>
</organism>
<keyword evidence="5" id="KW-0997">Cell inner membrane</keyword>
<evidence type="ECO:0000256" key="6">
    <source>
        <dbReference type="SAM" id="MobiDB-lite"/>
    </source>
</evidence>
<feature type="domain" description="Lipopolysaccharide assembly protein A" evidence="7">
    <location>
        <begin position="23"/>
        <end position="85"/>
    </location>
</feature>
<comment type="function">
    <text evidence="5">Involved in the assembly of lipopolysaccharide (LPS).</text>
</comment>
<gene>
    <name evidence="5" type="primary">lapA</name>
    <name evidence="8" type="ORF">D6C00_14150</name>
</gene>
<dbReference type="InterPro" id="IPR010445">
    <property type="entry name" value="LapA_dom"/>
</dbReference>
<dbReference type="HAMAP" id="MF_01948">
    <property type="entry name" value="LPS_assembly_LapA"/>
    <property type="match status" value="1"/>
</dbReference>
<comment type="caution">
    <text evidence="8">The sequence shown here is derived from an EMBL/GenBank/DDBJ whole genome shotgun (WGS) entry which is preliminary data.</text>
</comment>
<dbReference type="InterPro" id="IPR032906">
    <property type="entry name" value="LapA"/>
</dbReference>
<reference evidence="8 9" key="1">
    <citation type="journal article" date="2010" name="Int. J. Syst. Evol. Microbiol.">
        <title>Thiohalobacter thiocyanaticus gen. nov., sp. nov., a moderately halophilic, sulfur-oxidizing gammaproteobacterium from hypersaline lakes, that utilizes thiocyanate.</title>
        <authorList>
            <person name="Sorokin D.Y."/>
            <person name="Kovaleva O.L."/>
            <person name="Tourova T.P."/>
            <person name="Muyzer G."/>
        </authorList>
    </citation>
    <scope>NUCLEOTIDE SEQUENCE [LARGE SCALE GENOMIC DNA]</scope>
    <source>
        <strain evidence="8 9">Hrh1</strain>
    </source>
</reference>
<evidence type="ECO:0000313" key="9">
    <source>
        <dbReference type="Proteomes" id="UP000287798"/>
    </source>
</evidence>
<keyword evidence="2 5" id="KW-0812">Transmembrane</keyword>
<dbReference type="Pfam" id="PF06305">
    <property type="entry name" value="LapA_dom"/>
    <property type="match status" value="1"/>
</dbReference>
<comment type="similarity">
    <text evidence="5">Belongs to the LapA family.</text>
</comment>
<dbReference type="OrthoDB" id="10014670at2"/>
<dbReference type="AlphaFoldDB" id="A0A426QMF5"/>
<comment type="subcellular location">
    <subcellularLocation>
        <location evidence="5">Cell inner membrane</location>
        <topology evidence="5">Single-pass membrane protein</topology>
    </subcellularLocation>
</comment>
<keyword evidence="4 5" id="KW-0472">Membrane</keyword>
<protein>
    <recommendedName>
        <fullName evidence="5">Probable lipopolysaccharide assembly protein A</fullName>
    </recommendedName>
</protein>
<comment type="caution">
    <text evidence="5">Lacks conserved residue(s) required for the propagation of feature annotation.</text>
</comment>
<sequence>MSRILSAIALVLLIGVGITFTVLNPQRVTLNYLLGSLELPLAVLVVLMLALGAVLGLLVAGFMILRLKRENRKLRRQSRRAEQEAANPRTLPIKDSR</sequence>
<feature type="region of interest" description="Disordered" evidence="6">
    <location>
        <begin position="73"/>
        <end position="97"/>
    </location>
</feature>
<name>A0A426QMF5_9GAMM</name>
<proteinExistence type="inferred from homology"/>
<dbReference type="Proteomes" id="UP000287798">
    <property type="component" value="Unassembled WGS sequence"/>
</dbReference>
<feature type="transmembrane region" description="Helical" evidence="5">
    <location>
        <begin position="43"/>
        <end position="65"/>
    </location>
</feature>